<organism evidence="2 3">
    <name type="scientific">Fictibacillus phosphorivorans</name>
    <dbReference type="NCBI Taxonomy" id="1221500"/>
    <lineage>
        <taxon>Bacteria</taxon>
        <taxon>Bacillati</taxon>
        <taxon>Bacillota</taxon>
        <taxon>Bacilli</taxon>
        <taxon>Bacillales</taxon>
        <taxon>Fictibacillaceae</taxon>
        <taxon>Fictibacillus</taxon>
    </lineage>
</organism>
<accession>A0A165N046</accession>
<name>A0A165N046_9BACL</name>
<protein>
    <recommendedName>
        <fullName evidence="4">Lipoprotein</fullName>
    </recommendedName>
</protein>
<comment type="caution">
    <text evidence="2">The sequence shown here is derived from an EMBL/GenBank/DDBJ whole genome shotgun (WGS) entry which is preliminary data.</text>
</comment>
<reference evidence="3" key="1">
    <citation type="submission" date="2016-01" db="EMBL/GenBank/DDBJ databases">
        <title>Draft genome of Chromobacterium sp. F49.</title>
        <authorList>
            <person name="Hong K.W."/>
        </authorList>
    </citation>
    <scope>NUCLEOTIDE SEQUENCE [LARGE SCALE GENOMIC DNA]</scope>
    <source>
        <strain evidence="3">P7IIIA</strain>
    </source>
</reference>
<keyword evidence="1" id="KW-0732">Signal</keyword>
<evidence type="ECO:0000313" key="2">
    <source>
        <dbReference type="EMBL" id="KZE64107.1"/>
    </source>
</evidence>
<dbReference type="RefSeq" id="WP_066245143.1">
    <property type="nucleotide sequence ID" value="NZ_LRFC01000038.1"/>
</dbReference>
<keyword evidence="3" id="KW-1185">Reference proteome</keyword>
<evidence type="ECO:0008006" key="4">
    <source>
        <dbReference type="Google" id="ProtNLM"/>
    </source>
</evidence>
<feature type="chain" id="PRO_5038573477" description="Lipoprotein" evidence="1">
    <location>
        <begin position="25"/>
        <end position="149"/>
    </location>
</feature>
<sequence length="149" mass="17313">MKEGNLLKNLLCLLLLLASSGCSNFNENPKVQGARQIAQLEEEGRKIVLHEGKKLLERDTDFVIDTSSARICVFERTESEMVRSEEFPMEIEKTFKGAFDNEPKLYASHLPVGTILHFQLENNTEHFFVKENMSESYKVYHCEYYNDER</sequence>
<gene>
    <name evidence="2" type="ORF">AWM68_13455</name>
</gene>
<dbReference type="Proteomes" id="UP000076567">
    <property type="component" value="Unassembled WGS sequence"/>
</dbReference>
<dbReference type="AlphaFoldDB" id="A0A165N046"/>
<dbReference type="EMBL" id="LRFC01000038">
    <property type="protein sequence ID" value="KZE64107.1"/>
    <property type="molecule type" value="Genomic_DNA"/>
</dbReference>
<proteinExistence type="predicted"/>
<dbReference type="PROSITE" id="PS51257">
    <property type="entry name" value="PROKAR_LIPOPROTEIN"/>
    <property type="match status" value="1"/>
</dbReference>
<feature type="signal peptide" evidence="1">
    <location>
        <begin position="1"/>
        <end position="24"/>
    </location>
</feature>
<evidence type="ECO:0000256" key="1">
    <source>
        <dbReference type="SAM" id="SignalP"/>
    </source>
</evidence>
<evidence type="ECO:0000313" key="3">
    <source>
        <dbReference type="Proteomes" id="UP000076567"/>
    </source>
</evidence>